<accession>A0A9K3EKB1</accession>
<protein>
    <submittedName>
        <fullName evidence="2">Uncharacterized protein</fullName>
    </submittedName>
</protein>
<name>A0A9K3EKB1_HELAN</name>
<comment type="caution">
    <text evidence="2">The sequence shown here is derived from an EMBL/GenBank/DDBJ whole genome shotgun (WGS) entry which is preliminary data.</text>
</comment>
<sequence>MNRLKERSTILQRLAEALKAKHEDMKEWYNIRNTKITDGVKRITDGFKIVRKRVNIIWVDRCKQQEALKKRDHDSEDPGNPDPSATSEQPPATASTQIVVFEPAQIESTQGTAGGTVEEIQQLESSSYVESSLAGTSSVPSFADLALQVVHPVTGEILEEGEFVADLSNELMLALNEMKTVEDSVIDQMSIEPETVDTENIDEIVFEGETSKSTYVRADGMEFDPFDEEWMKENREDIDEQLKNRTSTDNPKDSFQEWRKRFLSKIEKPMPPETQVYFLKFEKVKPHGKILS</sequence>
<feature type="compositionally biased region" description="Basic and acidic residues" evidence="1">
    <location>
        <begin position="67"/>
        <end position="76"/>
    </location>
</feature>
<evidence type="ECO:0000256" key="1">
    <source>
        <dbReference type="SAM" id="MobiDB-lite"/>
    </source>
</evidence>
<organism evidence="2 3">
    <name type="scientific">Helianthus annuus</name>
    <name type="common">Common sunflower</name>
    <dbReference type="NCBI Taxonomy" id="4232"/>
    <lineage>
        <taxon>Eukaryota</taxon>
        <taxon>Viridiplantae</taxon>
        <taxon>Streptophyta</taxon>
        <taxon>Embryophyta</taxon>
        <taxon>Tracheophyta</taxon>
        <taxon>Spermatophyta</taxon>
        <taxon>Magnoliopsida</taxon>
        <taxon>eudicotyledons</taxon>
        <taxon>Gunneridae</taxon>
        <taxon>Pentapetalae</taxon>
        <taxon>asterids</taxon>
        <taxon>campanulids</taxon>
        <taxon>Asterales</taxon>
        <taxon>Asteraceae</taxon>
        <taxon>Asteroideae</taxon>
        <taxon>Heliantheae alliance</taxon>
        <taxon>Heliantheae</taxon>
        <taxon>Helianthus</taxon>
    </lineage>
</organism>
<dbReference type="Proteomes" id="UP000215914">
    <property type="component" value="Unassembled WGS sequence"/>
</dbReference>
<reference evidence="2" key="1">
    <citation type="journal article" date="2017" name="Nature">
        <title>The sunflower genome provides insights into oil metabolism, flowering and Asterid evolution.</title>
        <authorList>
            <person name="Badouin H."/>
            <person name="Gouzy J."/>
            <person name="Grassa C.J."/>
            <person name="Murat F."/>
            <person name="Staton S.E."/>
            <person name="Cottret L."/>
            <person name="Lelandais-Briere C."/>
            <person name="Owens G.L."/>
            <person name="Carrere S."/>
            <person name="Mayjonade B."/>
            <person name="Legrand L."/>
            <person name="Gill N."/>
            <person name="Kane N.C."/>
            <person name="Bowers J.E."/>
            <person name="Hubner S."/>
            <person name="Bellec A."/>
            <person name="Berard A."/>
            <person name="Berges H."/>
            <person name="Blanchet N."/>
            <person name="Boniface M.C."/>
            <person name="Brunel D."/>
            <person name="Catrice O."/>
            <person name="Chaidir N."/>
            <person name="Claudel C."/>
            <person name="Donnadieu C."/>
            <person name="Faraut T."/>
            <person name="Fievet G."/>
            <person name="Helmstetter N."/>
            <person name="King M."/>
            <person name="Knapp S.J."/>
            <person name="Lai Z."/>
            <person name="Le Paslier M.C."/>
            <person name="Lippi Y."/>
            <person name="Lorenzon L."/>
            <person name="Mandel J.R."/>
            <person name="Marage G."/>
            <person name="Marchand G."/>
            <person name="Marquand E."/>
            <person name="Bret-Mestries E."/>
            <person name="Morien E."/>
            <person name="Nambeesan S."/>
            <person name="Nguyen T."/>
            <person name="Pegot-Espagnet P."/>
            <person name="Pouilly N."/>
            <person name="Raftis F."/>
            <person name="Sallet E."/>
            <person name="Schiex T."/>
            <person name="Thomas J."/>
            <person name="Vandecasteele C."/>
            <person name="Vares D."/>
            <person name="Vear F."/>
            <person name="Vautrin S."/>
            <person name="Crespi M."/>
            <person name="Mangin B."/>
            <person name="Burke J.M."/>
            <person name="Salse J."/>
            <person name="Munos S."/>
            <person name="Vincourt P."/>
            <person name="Rieseberg L.H."/>
            <person name="Langlade N.B."/>
        </authorList>
    </citation>
    <scope>NUCLEOTIDE SEQUENCE</scope>
    <source>
        <tissue evidence="2">Leaves</tissue>
    </source>
</reference>
<evidence type="ECO:0000313" key="3">
    <source>
        <dbReference type="Proteomes" id="UP000215914"/>
    </source>
</evidence>
<dbReference type="AlphaFoldDB" id="A0A9K3EKB1"/>
<feature type="compositionally biased region" description="Polar residues" evidence="1">
    <location>
        <begin position="83"/>
        <end position="94"/>
    </location>
</feature>
<feature type="region of interest" description="Disordered" evidence="1">
    <location>
        <begin position="67"/>
        <end position="94"/>
    </location>
</feature>
<keyword evidence="3" id="KW-1185">Reference proteome</keyword>
<evidence type="ECO:0000313" key="2">
    <source>
        <dbReference type="EMBL" id="KAF5774599.1"/>
    </source>
</evidence>
<proteinExistence type="predicted"/>
<dbReference type="Gramene" id="mRNA:HanXRQr2_Chr13g0602531">
    <property type="protein sequence ID" value="CDS:HanXRQr2_Chr13g0602531.1"/>
    <property type="gene ID" value="HanXRQr2_Chr13g0602531"/>
</dbReference>
<gene>
    <name evidence="2" type="ORF">HanXRQr2_Chr13g0602531</name>
</gene>
<dbReference type="EMBL" id="MNCJ02000328">
    <property type="protein sequence ID" value="KAF5774599.1"/>
    <property type="molecule type" value="Genomic_DNA"/>
</dbReference>
<reference evidence="2" key="2">
    <citation type="submission" date="2020-06" db="EMBL/GenBank/DDBJ databases">
        <title>Helianthus annuus Genome sequencing and assembly Release 2.</title>
        <authorList>
            <person name="Gouzy J."/>
            <person name="Langlade N."/>
            <person name="Munos S."/>
        </authorList>
    </citation>
    <scope>NUCLEOTIDE SEQUENCE</scope>
    <source>
        <tissue evidence="2">Leaves</tissue>
    </source>
</reference>